<reference evidence="6" key="1">
    <citation type="submission" date="2003-07" db="EMBL/GenBank/DDBJ databases">
        <authorList>
            <consortium name="Rhodopseudomonas genome consortium"/>
            <person name="Larimer F."/>
            <person name="Harwood C."/>
        </authorList>
    </citation>
    <scope>NUCLEOTIDE SEQUENCE</scope>
    <source>
        <strain evidence="6">CGA009</strain>
    </source>
</reference>
<dbReference type="CDD" id="cd00038">
    <property type="entry name" value="CAP_ED"/>
    <property type="match status" value="1"/>
</dbReference>
<dbReference type="HOGENOM" id="CLU_075053_0_0_5"/>
<name>Q6N4L9_RHOPA</name>
<dbReference type="PhylomeDB" id="Q6N4L9"/>
<dbReference type="InterPro" id="IPR018490">
    <property type="entry name" value="cNMP-bd_dom_sf"/>
</dbReference>
<keyword evidence="7" id="KW-1185">Reference proteome</keyword>
<dbReference type="InterPro" id="IPR000595">
    <property type="entry name" value="cNMP-bd_dom"/>
</dbReference>
<dbReference type="InterPro" id="IPR050397">
    <property type="entry name" value="Env_Response_Regulators"/>
</dbReference>
<proteinExistence type="predicted"/>
<dbReference type="Pfam" id="PF00027">
    <property type="entry name" value="cNMP_binding"/>
    <property type="match status" value="1"/>
</dbReference>
<dbReference type="AlphaFoldDB" id="Q6N4L9"/>
<dbReference type="Proteomes" id="UP000001426">
    <property type="component" value="Chromosome"/>
</dbReference>
<evidence type="ECO:0000313" key="6">
    <source>
        <dbReference type="EMBL" id="WCL93485.1"/>
    </source>
</evidence>
<dbReference type="InterPro" id="IPR036390">
    <property type="entry name" value="WH_DNA-bd_sf"/>
</dbReference>
<feature type="domain" description="HTH crp-type" evidence="4">
    <location>
        <begin position="148"/>
        <end position="222"/>
    </location>
</feature>
<dbReference type="GeneID" id="66894407"/>
<dbReference type="PANTHER" id="PTHR24567:SF68">
    <property type="entry name" value="DNA-BINDING TRANSCRIPTIONAL DUAL REGULATOR CRP"/>
    <property type="match status" value="1"/>
</dbReference>
<accession>Q6N4L9</accession>
<dbReference type="DNASU" id="2692987"/>
<dbReference type="RefSeq" id="WP_011158860.1">
    <property type="nucleotide sequence ID" value="NZ_CP116810.1"/>
</dbReference>
<dbReference type="GO" id="GO:0003700">
    <property type="term" value="F:DNA-binding transcription factor activity"/>
    <property type="evidence" value="ECO:0007669"/>
    <property type="project" value="TreeGrafter"/>
</dbReference>
<keyword evidence="3" id="KW-0804">Transcription</keyword>
<evidence type="ECO:0000256" key="1">
    <source>
        <dbReference type="ARBA" id="ARBA00023015"/>
    </source>
</evidence>
<dbReference type="STRING" id="258594.RPA3318"/>
<dbReference type="EMBL" id="CP116810">
    <property type="protein sequence ID" value="WCL93485.1"/>
    <property type="molecule type" value="Genomic_DNA"/>
</dbReference>
<reference evidence="5 7" key="2">
    <citation type="journal article" date="2004" name="Nat. Biotechnol.">
        <title>Complete genome sequence of the metabolically versatile photosynthetic bacterium Rhodopseudomonas palustris.</title>
        <authorList>
            <person name="Larimer F.W."/>
            <person name="Chain P."/>
            <person name="Hauser L."/>
            <person name="Lamerdin J."/>
            <person name="Malfatti S."/>
            <person name="Do L."/>
            <person name="Land M.L."/>
            <person name="Pelletier D.A."/>
            <person name="Beatty J.T."/>
            <person name="Lang A.S."/>
            <person name="Tabita F.R."/>
            <person name="Gibson J.L."/>
            <person name="Hanson T.E."/>
            <person name="Bobst C."/>
            <person name="Torres J.L."/>
            <person name="Peres C."/>
            <person name="Harrison F.H."/>
            <person name="Gibson J."/>
            <person name="Harwood C.S."/>
        </authorList>
    </citation>
    <scope>NUCLEOTIDE SEQUENCE [LARGE SCALE GENOMIC DNA]</scope>
    <source>
        <strain evidence="7">ATCC BAA-98 / CGA009</strain>
        <strain evidence="5">CGA009</strain>
    </source>
</reference>
<dbReference type="Gene3D" id="1.10.10.10">
    <property type="entry name" value="Winged helix-like DNA-binding domain superfamily/Winged helix DNA-binding domain"/>
    <property type="match status" value="1"/>
</dbReference>
<dbReference type="InterPro" id="IPR036388">
    <property type="entry name" value="WH-like_DNA-bd_sf"/>
</dbReference>
<evidence type="ECO:0000259" key="4">
    <source>
        <dbReference type="PROSITE" id="PS51063"/>
    </source>
</evidence>
<keyword evidence="1" id="KW-0805">Transcription regulation</keyword>
<evidence type="ECO:0000256" key="2">
    <source>
        <dbReference type="ARBA" id="ARBA00023125"/>
    </source>
</evidence>
<dbReference type="InterPro" id="IPR014710">
    <property type="entry name" value="RmlC-like_jellyroll"/>
</dbReference>
<evidence type="ECO:0000313" key="7">
    <source>
        <dbReference type="Proteomes" id="UP000001426"/>
    </source>
</evidence>
<keyword evidence="2" id="KW-0238">DNA-binding</keyword>
<dbReference type="SUPFAM" id="SSF51206">
    <property type="entry name" value="cAMP-binding domain-like"/>
    <property type="match status" value="1"/>
</dbReference>
<dbReference type="PROSITE" id="PS51063">
    <property type="entry name" value="HTH_CRP_2"/>
    <property type="match status" value="1"/>
</dbReference>
<sequence length="242" mass="26763">MSDELSLAVKRLLFRGGLPISDQRALFGVAPTLRQASKGDCLIEGGAPFSSLVILCSGMARKVRRFSDGMEQIVAVFVEGDALNAGEIVFRQSRNSVYALTPASYVSIPAGKLNDLITIRPAITRALWLETAVHAAIQQEWMIWLGLRAARPRLAHFLCELSYRLRLAGRDLNSEVEFPLTQNDLADALGMSTVHVNRSLQVLRGQGLIELTRSRLIILDKDGLYSVAEFDPQYLEGHKIDD</sequence>
<dbReference type="Pfam" id="PF13545">
    <property type="entry name" value="HTH_Crp_2"/>
    <property type="match status" value="1"/>
</dbReference>
<dbReference type="SUPFAM" id="SSF46785">
    <property type="entry name" value="Winged helix' DNA-binding domain"/>
    <property type="match status" value="1"/>
</dbReference>
<dbReference type="GO" id="GO:0003677">
    <property type="term" value="F:DNA binding"/>
    <property type="evidence" value="ECO:0007669"/>
    <property type="project" value="UniProtKB-KW"/>
</dbReference>
<reference evidence="6" key="3">
    <citation type="submission" date="2022-12" db="EMBL/GenBank/DDBJ databases">
        <title>Complete genome sequence of Rhodopseudomonas palustris CGA0092 and corrections to the R. palustris CGA009 genome sequence.</title>
        <authorList>
            <person name="Mazny B.R."/>
            <person name="Sheff O.F."/>
            <person name="LaSarre B."/>
            <person name="McKinlay A."/>
            <person name="McKinlay J.B."/>
        </authorList>
    </citation>
    <scope>NUCLEOTIDE SEQUENCE</scope>
    <source>
        <strain evidence="6">CGA009</strain>
    </source>
</reference>
<dbReference type="GO" id="GO:0005829">
    <property type="term" value="C:cytosol"/>
    <property type="evidence" value="ECO:0007669"/>
    <property type="project" value="TreeGrafter"/>
</dbReference>
<dbReference type="KEGG" id="rpa:TX73_017160"/>
<dbReference type="eggNOG" id="COG0664">
    <property type="taxonomic scope" value="Bacteria"/>
</dbReference>
<dbReference type="SMART" id="SM00419">
    <property type="entry name" value="HTH_CRP"/>
    <property type="match status" value="1"/>
</dbReference>
<dbReference type="Gene3D" id="2.60.120.10">
    <property type="entry name" value="Jelly Rolls"/>
    <property type="match status" value="1"/>
</dbReference>
<evidence type="ECO:0000313" key="5">
    <source>
        <dbReference type="EMBL" id="CAE28759.1"/>
    </source>
</evidence>
<dbReference type="EMBL" id="BX572603">
    <property type="protein sequence ID" value="CAE28759.1"/>
    <property type="molecule type" value="Genomic_DNA"/>
</dbReference>
<dbReference type="InterPro" id="IPR012318">
    <property type="entry name" value="HTH_CRP"/>
</dbReference>
<organism evidence="5">
    <name type="scientific">Rhodopseudomonas palustris (strain ATCC BAA-98 / CGA009)</name>
    <dbReference type="NCBI Taxonomy" id="258594"/>
    <lineage>
        <taxon>Bacteria</taxon>
        <taxon>Pseudomonadati</taxon>
        <taxon>Pseudomonadota</taxon>
        <taxon>Alphaproteobacteria</taxon>
        <taxon>Hyphomicrobiales</taxon>
        <taxon>Nitrobacteraceae</taxon>
        <taxon>Rhodopseudomonas</taxon>
    </lineage>
</organism>
<gene>
    <name evidence="5" type="ordered locus">RPA3318</name>
    <name evidence="6" type="ORF">TX73_017160</name>
</gene>
<dbReference type="SMR" id="Q6N4L9"/>
<evidence type="ECO:0000256" key="3">
    <source>
        <dbReference type="ARBA" id="ARBA00023163"/>
    </source>
</evidence>
<dbReference type="PANTHER" id="PTHR24567">
    <property type="entry name" value="CRP FAMILY TRANSCRIPTIONAL REGULATORY PROTEIN"/>
    <property type="match status" value="1"/>
</dbReference>
<protein>
    <submittedName>
        <fullName evidence="6">Crp/Fnr family transcriptional regulator</fullName>
    </submittedName>
    <submittedName>
        <fullName evidence="5">Transcriptional regulator, Crp/Fnr family</fullName>
    </submittedName>
</protein>